<dbReference type="OrthoDB" id="5282002at2759"/>
<feature type="domain" description="DUF4470" evidence="2">
    <location>
        <begin position="161"/>
        <end position="266"/>
    </location>
</feature>
<comment type="caution">
    <text evidence="3">The sequence shown here is derived from an EMBL/GenBank/DDBJ whole genome shotgun (WGS) entry which is preliminary data.</text>
</comment>
<name>A0A409Y3P5_9AGAR</name>
<feature type="coiled-coil region" evidence="1">
    <location>
        <begin position="10"/>
        <end position="44"/>
    </location>
</feature>
<evidence type="ECO:0000259" key="2">
    <source>
        <dbReference type="Pfam" id="PF14737"/>
    </source>
</evidence>
<keyword evidence="4" id="KW-1185">Reference proteome</keyword>
<dbReference type="AlphaFoldDB" id="A0A409Y3P5"/>
<dbReference type="InterPro" id="IPR027974">
    <property type="entry name" value="DUF4470"/>
</dbReference>
<organism evidence="3 4">
    <name type="scientific">Gymnopilus dilepis</name>
    <dbReference type="NCBI Taxonomy" id="231916"/>
    <lineage>
        <taxon>Eukaryota</taxon>
        <taxon>Fungi</taxon>
        <taxon>Dikarya</taxon>
        <taxon>Basidiomycota</taxon>
        <taxon>Agaricomycotina</taxon>
        <taxon>Agaricomycetes</taxon>
        <taxon>Agaricomycetidae</taxon>
        <taxon>Agaricales</taxon>
        <taxon>Agaricineae</taxon>
        <taxon>Hymenogastraceae</taxon>
        <taxon>Gymnopilus</taxon>
    </lineage>
</organism>
<dbReference type="Proteomes" id="UP000284706">
    <property type="component" value="Unassembled WGS sequence"/>
</dbReference>
<evidence type="ECO:0000256" key="1">
    <source>
        <dbReference type="SAM" id="Coils"/>
    </source>
</evidence>
<evidence type="ECO:0000313" key="3">
    <source>
        <dbReference type="EMBL" id="PPQ97612.1"/>
    </source>
</evidence>
<sequence length="679" mass="75894">MGLSNREKSLFQYDARLVALSKQLDRLQNDEEAKRMALADYLNETVNKAEAEGITYLTDGELAAQGQLGEEDQGEQDQYDAVTLAERHGIGQVYYDWLLRRSLKMSDPPLEDAPCANDPPGEEWHCENGECKDPLRNSDWQPGWIREKRRTNFDVDIPRIWGNIPASDTLNLSHNELLGETKTLGDLSLAYIGSADLRDVILTVNALPSTFSGSLTIFLNAPAPPGDIKSSLAIMRSILTLLILNVVTDRSLAAEVAVHFWASAFVPSPHTLVYKRALQDFIRSVKADQKLEREGGGFGYSFDLKLGKKETRNGDRDDNKGIRGIISEETWCLINDQLEAVSSFDDGRKANLKGPLPQHNIHPSHRVAYSVFRAWGYTYPVGGPMGIGAPNPSLFAPLEGHWLQDDTAYPLDEWNIEEVVAAGTAHGCQSADLFGCLYFYLSDHMRTFAQRLRKFNIAFKFFECDPHVLARHLREGTYVPLGLGVPVPEKLTFDRINFGGIGEFDYSFGDDHGVNSTNANATDSRIGIVLSDWAPFLNKKNPNSTMMGYFSNWVSKQRKSQPGPIEMKAITLQLLSKGRLDSQKMHPDLIPAWFKYFVALYDNSSAFEEFLAERGTDQAAQKVGVKKRTAHTIVPHRIGGQVGDPPEALPHFATEDSWYWKVQVCQASLSERFVEFGLA</sequence>
<dbReference type="Pfam" id="PF14737">
    <property type="entry name" value="DUF4470"/>
    <property type="match status" value="1"/>
</dbReference>
<reference evidence="3 4" key="1">
    <citation type="journal article" date="2018" name="Evol. Lett.">
        <title>Horizontal gene cluster transfer increased hallucinogenic mushroom diversity.</title>
        <authorList>
            <person name="Reynolds H.T."/>
            <person name="Vijayakumar V."/>
            <person name="Gluck-Thaler E."/>
            <person name="Korotkin H.B."/>
            <person name="Matheny P.B."/>
            <person name="Slot J.C."/>
        </authorList>
    </citation>
    <scope>NUCLEOTIDE SEQUENCE [LARGE SCALE GENOMIC DNA]</scope>
    <source>
        <strain evidence="3 4">SRW20</strain>
    </source>
</reference>
<proteinExistence type="predicted"/>
<evidence type="ECO:0000313" key="4">
    <source>
        <dbReference type="Proteomes" id="UP000284706"/>
    </source>
</evidence>
<dbReference type="EMBL" id="NHYE01001220">
    <property type="protein sequence ID" value="PPQ97612.1"/>
    <property type="molecule type" value="Genomic_DNA"/>
</dbReference>
<dbReference type="InParanoid" id="A0A409Y3P5"/>
<accession>A0A409Y3P5</accession>
<protein>
    <recommendedName>
        <fullName evidence="2">DUF4470 domain-containing protein</fullName>
    </recommendedName>
</protein>
<keyword evidence="1" id="KW-0175">Coiled coil</keyword>
<gene>
    <name evidence="3" type="ORF">CVT26_002370</name>
</gene>